<dbReference type="GeneID" id="30037990"/>
<reference evidence="7 8" key="1">
    <citation type="submission" date="2016-02" db="EMBL/GenBank/DDBJ databases">
        <title>Complete genome sequence and transcriptome regulation of the pentose utilising yeast Sugiyamaella lignohabitans.</title>
        <authorList>
            <person name="Bellasio M."/>
            <person name="Peymann A."/>
            <person name="Valli M."/>
            <person name="Sipitzky M."/>
            <person name="Graf A."/>
            <person name="Sauer M."/>
            <person name="Marx H."/>
            <person name="Mattanovich D."/>
        </authorList>
    </citation>
    <scope>NUCLEOTIDE SEQUENCE [LARGE SCALE GENOMIC DNA]</scope>
    <source>
        <strain evidence="7 8">CBS 10342</strain>
    </source>
</reference>
<proteinExistence type="predicted"/>
<name>A0A167D9I1_9ASCO</name>
<dbReference type="PANTHER" id="PTHR43791">
    <property type="entry name" value="PERMEASE-RELATED"/>
    <property type="match status" value="1"/>
</dbReference>
<organism evidence="7 8">
    <name type="scientific">Sugiyamaella lignohabitans</name>
    <dbReference type="NCBI Taxonomy" id="796027"/>
    <lineage>
        <taxon>Eukaryota</taxon>
        <taxon>Fungi</taxon>
        <taxon>Dikarya</taxon>
        <taxon>Ascomycota</taxon>
        <taxon>Saccharomycotina</taxon>
        <taxon>Dipodascomycetes</taxon>
        <taxon>Dipodascales</taxon>
        <taxon>Trichomonascaceae</taxon>
        <taxon>Sugiyamaella</taxon>
    </lineage>
</organism>
<evidence type="ECO:0008006" key="9">
    <source>
        <dbReference type="Google" id="ProtNLM"/>
    </source>
</evidence>
<dbReference type="AlphaFoldDB" id="A0A167D9I1"/>
<dbReference type="GO" id="GO:0016020">
    <property type="term" value="C:membrane"/>
    <property type="evidence" value="ECO:0007669"/>
    <property type="project" value="UniProtKB-SubCell"/>
</dbReference>
<evidence type="ECO:0000256" key="3">
    <source>
        <dbReference type="ARBA" id="ARBA00022692"/>
    </source>
</evidence>
<evidence type="ECO:0000313" key="8">
    <source>
        <dbReference type="Proteomes" id="UP000189580"/>
    </source>
</evidence>
<evidence type="ECO:0000256" key="6">
    <source>
        <dbReference type="SAM" id="Phobius"/>
    </source>
</evidence>
<protein>
    <recommendedName>
        <fullName evidence="9">Allantoate permease</fullName>
    </recommendedName>
</protein>
<dbReference type="RefSeq" id="XP_018735122.1">
    <property type="nucleotide sequence ID" value="XM_018882877.1"/>
</dbReference>
<keyword evidence="8" id="KW-1185">Reference proteome</keyword>
<feature type="transmembrane region" description="Helical" evidence="6">
    <location>
        <begin position="282"/>
        <end position="308"/>
    </location>
</feature>
<dbReference type="OrthoDB" id="1935484at2759"/>
<feature type="transmembrane region" description="Helical" evidence="6">
    <location>
        <begin position="453"/>
        <end position="477"/>
    </location>
</feature>
<keyword evidence="5 6" id="KW-0472">Membrane</keyword>
<keyword evidence="4 6" id="KW-1133">Transmembrane helix</keyword>
<evidence type="ECO:0000256" key="2">
    <source>
        <dbReference type="ARBA" id="ARBA00022448"/>
    </source>
</evidence>
<keyword evidence="2" id="KW-0813">Transport</keyword>
<dbReference type="GO" id="GO:0022857">
    <property type="term" value="F:transmembrane transporter activity"/>
    <property type="evidence" value="ECO:0007669"/>
    <property type="project" value="InterPro"/>
</dbReference>
<dbReference type="Pfam" id="PF07690">
    <property type="entry name" value="MFS_1"/>
    <property type="match status" value="1"/>
</dbReference>
<sequence>MANLASYNEKRTLVEVIGETIAPIHSARSEEGAAINENLRNEAQLVSSKDNVITEDGEIVLGQSSLNDEELKKNIFQDPEIADYYRKLYANSQYEGRHHFDPELEWTAKEEKAILWKLEWRVTLWACIMFIGLQIDRGNLVQATSDNMLKDLNLTTNQYNYGNTIFYVCFLSAELPSQLVSKMLGPDRFIPLQMVLWSIVAMSQAALKGKNSFYATRALLGILEGGFIPDIVLWLSFFYTSKELPIRLSFFWTALSVTTIITSIMAYGLLRLRGVCGMPGWAWLFLIEGLITLLIGLASFFMMPASAVQTKTWFRKKGWFTEREEKIVVNRVLRDDPSKGDMHNRQAITPKLLWESLKDYDLFPIYMLGLIAYIPATPQSFYISLMLKSLGFSTFNTNLLAIPYNVIHIIMLLLVTKASDIFNDKFLVAVAQPLWLLPLLVAMRWWPGAQQDAWATWAIVTLLLGYPYIHAILVALCSRNSNTVRTRSVSAATYNMFVQAGNIISSNIYRTDDAPLYKRGNMQLFWINIGVLGLLLFSKAYYMWRNHSREKIWSKMTKEEKFNYLATTTDKGNKRLDFRFAH</sequence>
<dbReference type="InterPro" id="IPR011701">
    <property type="entry name" value="MFS"/>
</dbReference>
<feature type="transmembrane region" description="Helical" evidence="6">
    <location>
        <begin position="250"/>
        <end position="270"/>
    </location>
</feature>
<comment type="subcellular location">
    <subcellularLocation>
        <location evidence="1">Membrane</location>
        <topology evidence="1">Multi-pass membrane protein</topology>
    </subcellularLocation>
</comment>
<keyword evidence="3 6" id="KW-0812">Transmembrane</keyword>
<feature type="transmembrane region" description="Helical" evidence="6">
    <location>
        <begin position="426"/>
        <end position="447"/>
    </location>
</feature>
<accession>A0A167D9I1</accession>
<feature type="transmembrane region" description="Helical" evidence="6">
    <location>
        <begin position="219"/>
        <end position="238"/>
    </location>
</feature>
<evidence type="ECO:0000256" key="5">
    <source>
        <dbReference type="ARBA" id="ARBA00023136"/>
    </source>
</evidence>
<feature type="transmembrane region" description="Helical" evidence="6">
    <location>
        <begin position="524"/>
        <end position="544"/>
    </location>
</feature>
<dbReference type="SUPFAM" id="SSF103473">
    <property type="entry name" value="MFS general substrate transporter"/>
    <property type="match status" value="1"/>
</dbReference>
<evidence type="ECO:0000256" key="1">
    <source>
        <dbReference type="ARBA" id="ARBA00004141"/>
    </source>
</evidence>
<feature type="transmembrane region" description="Helical" evidence="6">
    <location>
        <begin position="395"/>
        <end position="414"/>
    </location>
</feature>
<dbReference type="KEGG" id="slb:AWJ20_906"/>
<dbReference type="Gene3D" id="1.20.1250.20">
    <property type="entry name" value="MFS general substrate transporter like domains"/>
    <property type="match status" value="1"/>
</dbReference>
<feature type="transmembrane region" description="Helical" evidence="6">
    <location>
        <begin position="363"/>
        <end position="383"/>
    </location>
</feature>
<evidence type="ECO:0000256" key="4">
    <source>
        <dbReference type="ARBA" id="ARBA00022989"/>
    </source>
</evidence>
<dbReference type="Proteomes" id="UP000189580">
    <property type="component" value="Chromosome a"/>
</dbReference>
<dbReference type="FunFam" id="1.20.1250.20:FF:000106">
    <property type="entry name" value="MFS transporter, putative"/>
    <property type="match status" value="1"/>
</dbReference>
<dbReference type="InterPro" id="IPR036259">
    <property type="entry name" value="MFS_trans_sf"/>
</dbReference>
<gene>
    <name evidence="7" type="ORF">AWJ20_906</name>
</gene>
<evidence type="ECO:0000313" key="7">
    <source>
        <dbReference type="EMBL" id="ANB12645.1"/>
    </source>
</evidence>
<dbReference type="PANTHER" id="PTHR43791:SF29">
    <property type="entry name" value="MAJOR FACILITATOR SUPERFAMILY (MFS) PROFILE DOMAIN-CONTAINING PROTEIN"/>
    <property type="match status" value="1"/>
</dbReference>
<dbReference type="FunFam" id="1.20.1250.20:FF:000247">
    <property type="entry name" value="MFS general substrate transporter"/>
    <property type="match status" value="1"/>
</dbReference>
<dbReference type="EMBL" id="CP014501">
    <property type="protein sequence ID" value="ANB12645.1"/>
    <property type="molecule type" value="Genomic_DNA"/>
</dbReference>